<dbReference type="PANTHER" id="PTHR43477:SF1">
    <property type="entry name" value="DIHYDROANTICAPSIN 7-DEHYDROGENASE"/>
    <property type="match status" value="1"/>
</dbReference>
<dbReference type="Pfam" id="PF13561">
    <property type="entry name" value="adh_short_C2"/>
    <property type="match status" value="1"/>
</dbReference>
<dbReference type="InterPro" id="IPR002347">
    <property type="entry name" value="SDR_fam"/>
</dbReference>
<dbReference type="SUPFAM" id="SSF51735">
    <property type="entry name" value="NAD(P)-binding Rossmann-fold domains"/>
    <property type="match status" value="1"/>
</dbReference>
<dbReference type="FunFam" id="3.40.50.720:FF:000084">
    <property type="entry name" value="Short-chain dehydrogenase reductase"/>
    <property type="match status" value="1"/>
</dbReference>
<dbReference type="EC" id="1.1.1.163" evidence="3"/>
<dbReference type="AlphaFoldDB" id="A0A7M4DFJ1"/>
<protein>
    <submittedName>
        <fullName evidence="3">Cyclopentanol dehydrogenase</fullName>
        <ecNumber evidence="3">1.1.1.163</ecNumber>
    </submittedName>
</protein>
<dbReference type="CDD" id="cd05233">
    <property type="entry name" value="SDR_c"/>
    <property type="match status" value="1"/>
</dbReference>
<sequence length="272" mass="28270">MRNEEGVCLVTGGAGARIGHGVSTMVAARGLHVVIGDTDGGATQQLATRLRASGHRADAVDLDVCDPDSIERALSEIRGRIGTVRSLVNSAGTGLELPAADVSTPQFDRIMAVNVRGSWLCARAVLPGMIDAGGGSIVNIGSVHKAGASQGYSAYAASKAALVGLTRGIACDYGRQFVRCNIVHPGAVVSPEQLAEDYRTGATPSHRRFLAERQMMPRPVTPADIGKVVGFLLSDDALSMTGSEVWADAGTSAMLFDHRSPEWSMEAGAAAT</sequence>
<name>A0A7M4DFJ1_9MICO</name>
<organism evidence="3 4">
    <name type="scientific">Occultella aeris</name>
    <dbReference type="NCBI Taxonomy" id="2761496"/>
    <lineage>
        <taxon>Bacteria</taxon>
        <taxon>Bacillati</taxon>
        <taxon>Actinomycetota</taxon>
        <taxon>Actinomycetes</taxon>
        <taxon>Micrococcales</taxon>
        <taxon>Ruaniaceae</taxon>
        <taxon>Occultella</taxon>
    </lineage>
</organism>
<comment type="caution">
    <text evidence="3">The sequence shown here is derived from an EMBL/GenBank/DDBJ whole genome shotgun (WGS) entry which is preliminary data.</text>
</comment>
<dbReference type="PANTHER" id="PTHR43477">
    <property type="entry name" value="DIHYDROANTICAPSIN 7-DEHYDROGENASE"/>
    <property type="match status" value="1"/>
</dbReference>
<comment type="similarity">
    <text evidence="1">Belongs to the short-chain dehydrogenases/reductases (SDR) family.</text>
</comment>
<evidence type="ECO:0000313" key="4">
    <source>
        <dbReference type="Proteomes" id="UP000419743"/>
    </source>
</evidence>
<dbReference type="InterPro" id="IPR051122">
    <property type="entry name" value="SDR_DHRS6-like"/>
</dbReference>
<dbReference type="PRINTS" id="PR00081">
    <property type="entry name" value="GDHRDH"/>
</dbReference>
<proteinExistence type="inferred from homology"/>
<keyword evidence="4" id="KW-1185">Reference proteome</keyword>
<dbReference type="InterPro" id="IPR036291">
    <property type="entry name" value="NAD(P)-bd_dom_sf"/>
</dbReference>
<dbReference type="GO" id="GO:0055041">
    <property type="term" value="F:cyclopentanol dehydrogenase activity"/>
    <property type="evidence" value="ECO:0007669"/>
    <property type="project" value="UniProtKB-EC"/>
</dbReference>
<dbReference type="EMBL" id="CACRYJ010000014">
    <property type="protein sequence ID" value="VZO35684.1"/>
    <property type="molecule type" value="Genomic_DNA"/>
</dbReference>
<evidence type="ECO:0000256" key="1">
    <source>
        <dbReference type="ARBA" id="ARBA00006484"/>
    </source>
</evidence>
<keyword evidence="2 3" id="KW-0560">Oxidoreductase</keyword>
<evidence type="ECO:0000256" key="2">
    <source>
        <dbReference type="ARBA" id="ARBA00023002"/>
    </source>
</evidence>
<dbReference type="InterPro" id="IPR020904">
    <property type="entry name" value="Sc_DH/Rdtase_CS"/>
</dbReference>
<reference evidence="3 4" key="1">
    <citation type="submission" date="2019-11" db="EMBL/GenBank/DDBJ databases">
        <authorList>
            <person name="Criscuolo A."/>
        </authorList>
    </citation>
    <scope>NUCLEOTIDE SEQUENCE [LARGE SCALE GENOMIC DNA]</scope>
    <source>
        <strain evidence="3">CIP111667</strain>
    </source>
</reference>
<evidence type="ECO:0000313" key="3">
    <source>
        <dbReference type="EMBL" id="VZO35684.1"/>
    </source>
</evidence>
<dbReference type="Proteomes" id="UP000419743">
    <property type="component" value="Unassembled WGS sequence"/>
</dbReference>
<dbReference type="Gene3D" id="3.40.50.720">
    <property type="entry name" value="NAD(P)-binding Rossmann-like Domain"/>
    <property type="match status" value="1"/>
</dbReference>
<dbReference type="PROSITE" id="PS00061">
    <property type="entry name" value="ADH_SHORT"/>
    <property type="match status" value="1"/>
</dbReference>
<dbReference type="PRINTS" id="PR00080">
    <property type="entry name" value="SDRFAMILY"/>
</dbReference>
<dbReference type="RefSeq" id="WP_156739634.1">
    <property type="nucleotide sequence ID" value="NZ_CACRYJ010000014.1"/>
</dbReference>
<gene>
    <name evidence="3" type="primary">cpnA</name>
    <name evidence="3" type="ORF">HALOF300_00882</name>
</gene>
<accession>A0A7M4DFJ1</accession>